<evidence type="ECO:0000256" key="3">
    <source>
        <dbReference type="ARBA" id="ARBA00023163"/>
    </source>
</evidence>
<dbReference type="SUPFAM" id="SSF50104">
    <property type="entry name" value="Translation proteins SH3-like domain"/>
    <property type="match status" value="1"/>
</dbReference>
<proteinExistence type="predicted"/>
<dbReference type="Gene3D" id="3.30.70.940">
    <property type="entry name" value="NusG, N-terminal domain"/>
    <property type="match status" value="1"/>
</dbReference>
<keyword evidence="6" id="KW-1185">Reference proteome</keyword>
<dbReference type="SUPFAM" id="SSF82679">
    <property type="entry name" value="N-utilization substance G protein NusG, N-terminal domain"/>
    <property type="match status" value="1"/>
</dbReference>
<dbReference type="InterPro" id="IPR006645">
    <property type="entry name" value="NGN-like_dom"/>
</dbReference>
<dbReference type="PANTHER" id="PTHR30265:SF4">
    <property type="entry name" value="KOW MOTIF FAMILY PROTEIN, EXPRESSED"/>
    <property type="match status" value="1"/>
</dbReference>
<dbReference type="Pfam" id="PF02357">
    <property type="entry name" value="NusG"/>
    <property type="match status" value="1"/>
</dbReference>
<dbReference type="CDD" id="cd09889">
    <property type="entry name" value="NGN_Bact_2"/>
    <property type="match status" value="1"/>
</dbReference>
<keyword evidence="1" id="KW-0889">Transcription antitermination</keyword>
<dbReference type="InterPro" id="IPR043425">
    <property type="entry name" value="NusG-like"/>
</dbReference>
<dbReference type="Proteomes" id="UP001060112">
    <property type="component" value="Chromosome"/>
</dbReference>
<protein>
    <submittedName>
        <fullName evidence="5">Antiterminator LoaP</fullName>
    </submittedName>
</protein>
<gene>
    <name evidence="5" type="primary">loaP</name>
    <name evidence="5" type="ORF">NMU03_10670</name>
</gene>
<name>A0ABY5HYJ1_9FIRM</name>
<reference evidence="5" key="1">
    <citation type="submission" date="2022-07" db="EMBL/GenBank/DDBJ databases">
        <title>Faecal culturing of patients with breast cancer.</title>
        <authorList>
            <person name="Teng N.M.Y."/>
            <person name="Kiu R."/>
            <person name="Evans R."/>
            <person name="Baker D.J."/>
            <person name="Zenner C."/>
            <person name="Robinson S.D."/>
            <person name="Hall L.J."/>
        </authorList>
    </citation>
    <scope>NUCLEOTIDE SEQUENCE</scope>
    <source>
        <strain evidence="5">LH1062</strain>
    </source>
</reference>
<dbReference type="InterPro" id="IPR008991">
    <property type="entry name" value="Translation_prot_SH3-like_sf"/>
</dbReference>
<dbReference type="CDD" id="cd06091">
    <property type="entry name" value="KOW_NusG"/>
    <property type="match status" value="1"/>
</dbReference>
<dbReference type="InterPro" id="IPR036735">
    <property type="entry name" value="NGN_dom_sf"/>
</dbReference>
<evidence type="ECO:0000313" key="5">
    <source>
        <dbReference type="EMBL" id="UTY38149.1"/>
    </source>
</evidence>
<keyword evidence="3" id="KW-0804">Transcription</keyword>
<sequence length="189" mass="22067">MSIDDVWQAKPTLFKEVRNMEWYVMQVRSGQERKIADRCRFLIPSEILHECFIPEFVARKKFRGVWKDVRCVLFTGYVFMITERIEELYVELKKIPDLTKIIGKKKDVIYPLKDGEVEFLKRFAGDDHLVDMSTGFIEGEKIHISEGPLQGHEGMITKIDRHKRMAYISLHIFGSDTTAKVGLEIISKN</sequence>
<organism evidence="5 6">
    <name type="scientific">Allocoprobacillus halotolerans</name>
    <dbReference type="NCBI Taxonomy" id="2944914"/>
    <lineage>
        <taxon>Bacteria</taxon>
        <taxon>Bacillati</taxon>
        <taxon>Bacillota</taxon>
        <taxon>Erysipelotrichia</taxon>
        <taxon>Erysipelotrichales</taxon>
        <taxon>Erysipelotrichaceae</taxon>
        <taxon>Allocoprobacillus</taxon>
    </lineage>
</organism>
<evidence type="ECO:0000313" key="6">
    <source>
        <dbReference type="Proteomes" id="UP001060112"/>
    </source>
</evidence>
<dbReference type="EMBL" id="CP101620">
    <property type="protein sequence ID" value="UTY38149.1"/>
    <property type="molecule type" value="Genomic_DNA"/>
</dbReference>
<feature type="domain" description="NusG-like N-terminal" evidence="4">
    <location>
        <begin position="20"/>
        <end position="118"/>
    </location>
</feature>
<evidence type="ECO:0000256" key="1">
    <source>
        <dbReference type="ARBA" id="ARBA00022814"/>
    </source>
</evidence>
<dbReference type="Gene3D" id="2.30.30.30">
    <property type="match status" value="1"/>
</dbReference>
<dbReference type="PANTHER" id="PTHR30265">
    <property type="entry name" value="RHO-INTERACTING TRANSCRIPTION TERMINATION FACTOR NUSG"/>
    <property type="match status" value="1"/>
</dbReference>
<keyword evidence="2" id="KW-0805">Transcription regulation</keyword>
<accession>A0ABY5HYJ1</accession>
<dbReference type="InterPro" id="IPR014722">
    <property type="entry name" value="Rib_uL2_dom2"/>
</dbReference>
<dbReference type="NCBIfam" id="NF033641">
    <property type="entry name" value="antiterm_LoaP"/>
    <property type="match status" value="1"/>
</dbReference>
<evidence type="ECO:0000259" key="4">
    <source>
        <dbReference type="Pfam" id="PF02357"/>
    </source>
</evidence>
<dbReference type="InterPro" id="IPR047663">
    <property type="entry name" value="Transcription_antiterm_LoaP"/>
</dbReference>
<dbReference type="RefSeq" id="WP_290138283.1">
    <property type="nucleotide sequence ID" value="NZ_CP101620.1"/>
</dbReference>
<evidence type="ECO:0000256" key="2">
    <source>
        <dbReference type="ARBA" id="ARBA00023015"/>
    </source>
</evidence>